<keyword evidence="4 8" id="KW-1133">Transmembrane helix</keyword>
<name>A0A5J4ZBA0_9ASTE</name>
<evidence type="ECO:0000313" key="9">
    <source>
        <dbReference type="EMBL" id="KAA8515042.1"/>
    </source>
</evidence>
<dbReference type="PANTHER" id="PTHR21212">
    <property type="entry name" value="BERNARDINELLI-SEIP CONGENITAL LIPODYSTROPHY 2 HOMOLOG BSCL2 PROTEIN"/>
    <property type="match status" value="1"/>
</dbReference>
<dbReference type="AlphaFoldDB" id="A0A5J4ZBA0"/>
<dbReference type="Proteomes" id="UP000325577">
    <property type="component" value="Linkage Group LG9"/>
</dbReference>
<feature type="compositionally biased region" description="Basic residues" evidence="7">
    <location>
        <begin position="68"/>
        <end position="77"/>
    </location>
</feature>
<sequence length="549" mass="61890">MEESKSSTNSNDDDRFFDALDEFPFDDSVDTNCPDQSDIESSSISQLEPIETNADESLKPKPEISSGLRRRRSLSRRIGKDINDNDSKSSNLIPPESSEVNQVYDTTTASSTTPKERKYRLSMNLTENESEIENLDSFKVRFSSGRISQDANEENKESSTVTTADNEKVDESVTVDSRPGEIEDSSSSLLLFLAGLVIKAIGFQLSLLTSFFTFPIWLLYFSCMFVIDPFRSVRRGRGYLMGKLLKPWGVIGKIVTPFIDEWLKDYKSIWKLALRFGWGLLWSIYVGLILVGLLVSAFVVSGFMIRFLVEEPIQMNETLNFDYTKNSPVDFVPIIACPDVSCGVNCGEKIEVEKLGGTRVIPPNHKLQVAISLTLPESDYNRNLGIFQVRVDFLSANGKVLASSRSPRMLHFKSQPIRFLLTFLRIAPLLAGYPSESQTLNVIFKGFTEGDVPTACLKVVIEQRAEYQPAGGIPQIYAASLTLESELPLLKRILWYWKKTIYIWISMMIFTMEFIFSLLCCKPIIIPRTRRRGGSASNSAPQRNHLVQV</sequence>
<dbReference type="EMBL" id="CM018052">
    <property type="protein sequence ID" value="KAA8515042.1"/>
    <property type="molecule type" value="Genomic_DNA"/>
</dbReference>
<feature type="transmembrane region" description="Helical" evidence="8">
    <location>
        <begin position="211"/>
        <end position="227"/>
    </location>
</feature>
<keyword evidence="5" id="KW-0443">Lipid metabolism</keyword>
<keyword evidence="3" id="KW-0256">Endoplasmic reticulum</keyword>
<reference evidence="9 10" key="1">
    <citation type="submission" date="2019-09" db="EMBL/GenBank/DDBJ databases">
        <title>A chromosome-level genome assembly of the Chinese tupelo Nyssa sinensis.</title>
        <authorList>
            <person name="Yang X."/>
            <person name="Kang M."/>
            <person name="Yang Y."/>
            <person name="Xiong H."/>
            <person name="Wang M."/>
            <person name="Zhang Z."/>
            <person name="Wang Z."/>
            <person name="Wu H."/>
            <person name="Ma T."/>
            <person name="Liu J."/>
            <person name="Xi Z."/>
        </authorList>
    </citation>
    <scope>NUCLEOTIDE SEQUENCE [LARGE SCALE GENOMIC DNA]</scope>
    <source>
        <strain evidence="9">J267</strain>
        <tissue evidence="9">Leaf</tissue>
    </source>
</reference>
<dbReference type="GO" id="GO:0005789">
    <property type="term" value="C:endoplasmic reticulum membrane"/>
    <property type="evidence" value="ECO:0007669"/>
    <property type="project" value="UniProtKB-SubCell"/>
</dbReference>
<feature type="region of interest" description="Disordered" evidence="7">
    <location>
        <begin position="149"/>
        <end position="170"/>
    </location>
</feature>
<evidence type="ECO:0008006" key="11">
    <source>
        <dbReference type="Google" id="ProtNLM"/>
    </source>
</evidence>
<dbReference type="OrthoDB" id="3990054at2759"/>
<feature type="region of interest" description="Disordered" evidence="7">
    <location>
        <begin position="1"/>
        <end position="116"/>
    </location>
</feature>
<feature type="transmembrane region" description="Helical" evidence="8">
    <location>
        <begin position="279"/>
        <end position="305"/>
    </location>
</feature>
<dbReference type="CDD" id="cd23995">
    <property type="entry name" value="Seipin_BSCL2_like"/>
    <property type="match status" value="1"/>
</dbReference>
<evidence type="ECO:0000256" key="3">
    <source>
        <dbReference type="ARBA" id="ARBA00022824"/>
    </source>
</evidence>
<evidence type="ECO:0000256" key="1">
    <source>
        <dbReference type="ARBA" id="ARBA00004477"/>
    </source>
</evidence>
<feature type="compositionally biased region" description="Polar residues" evidence="7">
    <location>
        <begin position="1"/>
        <end position="10"/>
    </location>
</feature>
<dbReference type="GO" id="GO:0006629">
    <property type="term" value="P:lipid metabolic process"/>
    <property type="evidence" value="ECO:0007669"/>
    <property type="project" value="UniProtKB-KW"/>
</dbReference>
<feature type="compositionally biased region" description="Basic and acidic residues" evidence="7">
    <location>
        <begin position="78"/>
        <end position="87"/>
    </location>
</feature>
<accession>A0A5J4ZBA0</accession>
<dbReference type="InterPro" id="IPR009617">
    <property type="entry name" value="Seipin"/>
</dbReference>
<feature type="compositionally biased region" description="Polar residues" evidence="7">
    <location>
        <begin position="88"/>
        <end position="113"/>
    </location>
</feature>
<evidence type="ECO:0000313" key="10">
    <source>
        <dbReference type="Proteomes" id="UP000325577"/>
    </source>
</evidence>
<dbReference type="PANTHER" id="PTHR21212:SF0">
    <property type="entry name" value="SEIPIN"/>
    <property type="match status" value="1"/>
</dbReference>
<evidence type="ECO:0000256" key="4">
    <source>
        <dbReference type="ARBA" id="ARBA00022989"/>
    </source>
</evidence>
<evidence type="ECO:0000256" key="2">
    <source>
        <dbReference type="ARBA" id="ARBA00022692"/>
    </source>
</evidence>
<proteinExistence type="predicted"/>
<feature type="compositionally biased region" description="Low complexity" evidence="7">
    <location>
        <begin position="35"/>
        <end position="48"/>
    </location>
</feature>
<evidence type="ECO:0000256" key="7">
    <source>
        <dbReference type="SAM" id="MobiDB-lite"/>
    </source>
</evidence>
<dbReference type="Pfam" id="PF06775">
    <property type="entry name" value="Seipin"/>
    <property type="match status" value="1"/>
</dbReference>
<comment type="subcellular location">
    <subcellularLocation>
        <location evidence="1">Endoplasmic reticulum membrane</location>
        <topology evidence="1">Multi-pass membrane protein</topology>
    </subcellularLocation>
</comment>
<gene>
    <name evidence="9" type="ORF">F0562_018171</name>
</gene>
<protein>
    <recommendedName>
        <fullName evidence="11">Seipin</fullName>
    </recommendedName>
</protein>
<organism evidence="9 10">
    <name type="scientific">Nyssa sinensis</name>
    <dbReference type="NCBI Taxonomy" id="561372"/>
    <lineage>
        <taxon>Eukaryota</taxon>
        <taxon>Viridiplantae</taxon>
        <taxon>Streptophyta</taxon>
        <taxon>Embryophyta</taxon>
        <taxon>Tracheophyta</taxon>
        <taxon>Spermatophyta</taxon>
        <taxon>Magnoliopsida</taxon>
        <taxon>eudicotyledons</taxon>
        <taxon>Gunneridae</taxon>
        <taxon>Pentapetalae</taxon>
        <taxon>asterids</taxon>
        <taxon>Cornales</taxon>
        <taxon>Nyssaceae</taxon>
        <taxon>Nyssa</taxon>
    </lineage>
</organism>
<dbReference type="GO" id="GO:0140042">
    <property type="term" value="P:lipid droplet formation"/>
    <property type="evidence" value="ECO:0007669"/>
    <property type="project" value="UniProtKB-ARBA"/>
</dbReference>
<keyword evidence="2 8" id="KW-0812">Transmembrane</keyword>
<evidence type="ECO:0000256" key="8">
    <source>
        <dbReference type="SAM" id="Phobius"/>
    </source>
</evidence>
<keyword evidence="10" id="KW-1185">Reference proteome</keyword>
<evidence type="ECO:0000256" key="6">
    <source>
        <dbReference type="ARBA" id="ARBA00023136"/>
    </source>
</evidence>
<keyword evidence="6 8" id="KW-0472">Membrane</keyword>
<evidence type="ECO:0000256" key="5">
    <source>
        <dbReference type="ARBA" id="ARBA00023098"/>
    </source>
</evidence>
<feature type="compositionally biased region" description="Acidic residues" evidence="7">
    <location>
        <begin position="19"/>
        <end position="29"/>
    </location>
</feature>
<feature type="transmembrane region" description="Helical" evidence="8">
    <location>
        <begin position="501"/>
        <end position="521"/>
    </location>
</feature>